<feature type="region of interest" description="Disordered" evidence="2">
    <location>
        <begin position="30"/>
        <end position="93"/>
    </location>
</feature>
<name>A0A830HEM4_9CHLO</name>
<proteinExistence type="inferred from homology"/>
<feature type="compositionally biased region" description="Polar residues" evidence="2">
    <location>
        <begin position="31"/>
        <end position="41"/>
    </location>
</feature>
<dbReference type="InterPro" id="IPR011989">
    <property type="entry name" value="ARM-like"/>
</dbReference>
<feature type="region of interest" description="Disordered" evidence="2">
    <location>
        <begin position="364"/>
        <end position="393"/>
    </location>
</feature>
<dbReference type="GO" id="GO:0043539">
    <property type="term" value="F:protein serine/threonine kinase activator activity"/>
    <property type="evidence" value="ECO:0007669"/>
    <property type="project" value="TreeGrafter"/>
</dbReference>
<feature type="compositionally biased region" description="Low complexity" evidence="2">
    <location>
        <begin position="46"/>
        <end position="58"/>
    </location>
</feature>
<dbReference type="InterPro" id="IPR013878">
    <property type="entry name" value="Mo25"/>
</dbReference>
<dbReference type="InterPro" id="IPR016024">
    <property type="entry name" value="ARM-type_fold"/>
</dbReference>
<dbReference type="AlphaFoldDB" id="A0A830HEM4"/>
<accession>A0A830HEM4</accession>
<gene>
    <name evidence="3" type="ORF">PPROV_000300400</name>
</gene>
<reference evidence="3" key="1">
    <citation type="submission" date="2020-10" db="EMBL/GenBank/DDBJ databases">
        <title>Unveiling of a novel bifunctional photoreceptor, Dualchrome1, isolated from a cosmopolitan green alga.</title>
        <authorList>
            <person name="Suzuki S."/>
            <person name="Kawachi M."/>
        </authorList>
    </citation>
    <scope>NUCLEOTIDE SEQUENCE</scope>
    <source>
        <strain evidence="3">NIES 2893</strain>
    </source>
</reference>
<evidence type="ECO:0000313" key="3">
    <source>
        <dbReference type="EMBL" id="GHP04250.1"/>
    </source>
</evidence>
<evidence type="ECO:0000313" key="4">
    <source>
        <dbReference type="Proteomes" id="UP000660262"/>
    </source>
</evidence>
<protein>
    <submittedName>
        <fullName evidence="3">Calcium-binding protein 39</fullName>
    </submittedName>
</protein>
<dbReference type="PANTHER" id="PTHR10182:SF3">
    <property type="entry name" value="PROTEIN MO25"/>
    <property type="match status" value="1"/>
</dbReference>
<organism evidence="3 4">
    <name type="scientific">Pycnococcus provasolii</name>
    <dbReference type="NCBI Taxonomy" id="41880"/>
    <lineage>
        <taxon>Eukaryota</taxon>
        <taxon>Viridiplantae</taxon>
        <taxon>Chlorophyta</taxon>
        <taxon>Pseudoscourfieldiophyceae</taxon>
        <taxon>Pseudoscourfieldiales</taxon>
        <taxon>Pycnococcaceae</taxon>
        <taxon>Pycnococcus</taxon>
    </lineage>
</organism>
<evidence type="ECO:0000256" key="1">
    <source>
        <dbReference type="ARBA" id="ARBA00011012"/>
    </source>
</evidence>
<dbReference type="PANTHER" id="PTHR10182">
    <property type="entry name" value="CALCIUM-BINDING PROTEIN 39-RELATED"/>
    <property type="match status" value="1"/>
</dbReference>
<sequence>MSFLWGKKAHHPKPAELVSLTLEAWARVRAQDNSTHSSAQESGGRASFSGSSDNAASSRPTSAKSDSSSRPTSGRLGSRRQDASPASSTKDLDELTERLAALRKAMTPTAGDAKEEETARTVATEASAPGVDLLAALVAMLPRVPFEGKKDAAAIFQGLMRTTDADGKCHALAHVVARGGMLASIAEKYDAPDEALHAGCMLKECVRHEELAQMALTDEEVMDRLFTHADDAHFDVASYAFGCLADLLTRFPAVVASTLGSKCDFFTKRLNVLIASENYVTRRQSLRLLARTLQTPANLKPFTAPYVSDVSNLVLCMEALRDSSKSIQGEAFHVVKIFIANPVKPPDISAVLTANQPKLLRLLKSMPAPPPPPPSSGAGVAVRADAPSEDADIDSDLAEVIDELESMSPPSAAS</sequence>
<evidence type="ECO:0000256" key="2">
    <source>
        <dbReference type="SAM" id="MobiDB-lite"/>
    </source>
</evidence>
<dbReference type="EMBL" id="BNJQ01000007">
    <property type="protein sequence ID" value="GHP04250.1"/>
    <property type="molecule type" value="Genomic_DNA"/>
</dbReference>
<dbReference type="Gene3D" id="1.25.10.10">
    <property type="entry name" value="Leucine-rich Repeat Variant"/>
    <property type="match status" value="1"/>
</dbReference>
<comment type="caution">
    <text evidence="3">The sequence shown here is derived from an EMBL/GenBank/DDBJ whole genome shotgun (WGS) entry which is preliminary data.</text>
</comment>
<keyword evidence="4" id="KW-1185">Reference proteome</keyword>
<dbReference type="OrthoDB" id="609103at2759"/>
<dbReference type="Pfam" id="PF08569">
    <property type="entry name" value="Mo25"/>
    <property type="match status" value="1"/>
</dbReference>
<dbReference type="GO" id="GO:0035556">
    <property type="term" value="P:intracellular signal transduction"/>
    <property type="evidence" value="ECO:0007669"/>
    <property type="project" value="TreeGrafter"/>
</dbReference>
<dbReference type="Proteomes" id="UP000660262">
    <property type="component" value="Unassembled WGS sequence"/>
</dbReference>
<dbReference type="SUPFAM" id="SSF48371">
    <property type="entry name" value="ARM repeat"/>
    <property type="match status" value="1"/>
</dbReference>
<comment type="similarity">
    <text evidence="1">Belongs to the Mo25 family.</text>
</comment>
<feature type="compositionally biased region" description="Polar residues" evidence="2">
    <location>
        <begin position="59"/>
        <end position="72"/>
    </location>
</feature>